<dbReference type="GO" id="GO:0005886">
    <property type="term" value="C:plasma membrane"/>
    <property type="evidence" value="ECO:0007669"/>
    <property type="project" value="TreeGrafter"/>
</dbReference>
<name>A0A098LGC1_9BACT</name>
<dbReference type="Pfam" id="PF04657">
    <property type="entry name" value="DMT_YdcZ"/>
    <property type="match status" value="1"/>
</dbReference>
<keyword evidence="1" id="KW-1133">Transmembrane helix</keyword>
<dbReference type="OrthoDB" id="9097160at2"/>
<dbReference type="STRING" id="153721.MYP_2716"/>
<keyword evidence="1" id="KW-0812">Transmembrane</keyword>
<dbReference type="PANTHER" id="PTHR34821">
    <property type="entry name" value="INNER MEMBRANE PROTEIN YDCZ"/>
    <property type="match status" value="1"/>
</dbReference>
<reference evidence="2 3" key="1">
    <citation type="submission" date="2014-09" db="EMBL/GenBank/DDBJ databases">
        <title>Sporocytophaga myxococcoides PG-01 genome sequencing.</title>
        <authorList>
            <person name="Liu L."/>
            <person name="Gao P.J."/>
            <person name="Chen G.J."/>
            <person name="Wang L.S."/>
        </authorList>
    </citation>
    <scope>NUCLEOTIDE SEQUENCE [LARGE SCALE GENOMIC DNA]</scope>
    <source>
        <strain evidence="2 3">PG-01</strain>
    </source>
</reference>
<evidence type="ECO:0000313" key="3">
    <source>
        <dbReference type="Proteomes" id="UP000030185"/>
    </source>
</evidence>
<evidence type="ECO:0000256" key="1">
    <source>
        <dbReference type="SAM" id="Phobius"/>
    </source>
</evidence>
<dbReference type="PANTHER" id="PTHR34821:SF2">
    <property type="entry name" value="INNER MEMBRANE PROTEIN YDCZ"/>
    <property type="match status" value="1"/>
</dbReference>
<keyword evidence="1" id="KW-0472">Membrane</keyword>
<sequence>MNWIILLLVFIAGAATSIQAGVNGTLGKKVGALEAAFISFLVGTIFLSILLAFLRKGNIMSALETPRWQLTGGLLGAVYILIMVTAVPRIGIAAALVTLIAGQLITGTLIDHFGFIGDKQIPIDWKRVTAIILLGCSIYLFHKK</sequence>
<feature type="transmembrane region" description="Helical" evidence="1">
    <location>
        <begin position="36"/>
        <end position="54"/>
    </location>
</feature>
<evidence type="ECO:0000313" key="2">
    <source>
        <dbReference type="EMBL" id="GAL85487.1"/>
    </source>
</evidence>
<dbReference type="RefSeq" id="WP_045464214.1">
    <property type="nucleotide sequence ID" value="NZ_BBLT01000005.1"/>
</dbReference>
<proteinExistence type="predicted"/>
<keyword evidence="3" id="KW-1185">Reference proteome</keyword>
<organism evidence="2 3">
    <name type="scientific">Sporocytophaga myxococcoides</name>
    <dbReference type="NCBI Taxonomy" id="153721"/>
    <lineage>
        <taxon>Bacteria</taxon>
        <taxon>Pseudomonadati</taxon>
        <taxon>Bacteroidota</taxon>
        <taxon>Cytophagia</taxon>
        <taxon>Cytophagales</taxon>
        <taxon>Cytophagaceae</taxon>
        <taxon>Sporocytophaga</taxon>
    </lineage>
</organism>
<gene>
    <name evidence="2" type="ORF">MYP_2716</name>
</gene>
<feature type="transmembrane region" description="Helical" evidence="1">
    <location>
        <begin position="74"/>
        <end position="105"/>
    </location>
</feature>
<accession>A0A098LGC1</accession>
<comment type="caution">
    <text evidence="2">The sequence shown here is derived from an EMBL/GenBank/DDBJ whole genome shotgun (WGS) entry which is preliminary data.</text>
</comment>
<dbReference type="eggNOG" id="COG3238">
    <property type="taxonomic scope" value="Bacteria"/>
</dbReference>
<dbReference type="InterPro" id="IPR006750">
    <property type="entry name" value="YdcZ"/>
</dbReference>
<dbReference type="AlphaFoldDB" id="A0A098LGC1"/>
<dbReference type="EMBL" id="BBLT01000005">
    <property type="protein sequence ID" value="GAL85487.1"/>
    <property type="molecule type" value="Genomic_DNA"/>
</dbReference>
<protein>
    <submittedName>
        <fullName evidence="2">Membrane protein</fullName>
    </submittedName>
</protein>
<dbReference type="Proteomes" id="UP000030185">
    <property type="component" value="Unassembled WGS sequence"/>
</dbReference>